<keyword evidence="5 6" id="KW-0472">Membrane</keyword>
<name>X7FCH6_9RHOB</name>
<dbReference type="AlphaFoldDB" id="X7FCH6"/>
<evidence type="ECO:0000256" key="6">
    <source>
        <dbReference type="SAM" id="Phobius"/>
    </source>
</evidence>
<feature type="transmembrane region" description="Helical" evidence="6">
    <location>
        <begin position="50"/>
        <end position="71"/>
    </location>
</feature>
<dbReference type="GO" id="GO:0005886">
    <property type="term" value="C:plasma membrane"/>
    <property type="evidence" value="ECO:0007669"/>
    <property type="project" value="UniProtKB-SubCell"/>
</dbReference>
<evidence type="ECO:0000256" key="4">
    <source>
        <dbReference type="ARBA" id="ARBA00022989"/>
    </source>
</evidence>
<gene>
    <name evidence="8" type="ORF">RISW2_21410</name>
</gene>
<dbReference type="Proteomes" id="UP000023430">
    <property type="component" value="Unassembled WGS sequence"/>
</dbReference>
<evidence type="ECO:0000313" key="8">
    <source>
        <dbReference type="EMBL" id="ETX29811.1"/>
    </source>
</evidence>
<evidence type="ECO:0000256" key="2">
    <source>
        <dbReference type="ARBA" id="ARBA00022475"/>
    </source>
</evidence>
<feature type="transmembrane region" description="Helical" evidence="6">
    <location>
        <begin position="172"/>
        <end position="190"/>
    </location>
</feature>
<dbReference type="PANTHER" id="PTHR42709">
    <property type="entry name" value="ALKALINE PHOSPHATASE LIKE PROTEIN"/>
    <property type="match status" value="1"/>
</dbReference>
<dbReference type="Pfam" id="PF09335">
    <property type="entry name" value="VTT_dom"/>
    <property type="match status" value="1"/>
</dbReference>
<dbReference type="OrthoDB" id="9813426at2"/>
<dbReference type="RefSeq" id="WP_043768188.1">
    <property type="nucleotide sequence ID" value="NZ_JAME01000007.1"/>
</dbReference>
<keyword evidence="9" id="KW-1185">Reference proteome</keyword>
<evidence type="ECO:0000313" key="9">
    <source>
        <dbReference type="Proteomes" id="UP000023430"/>
    </source>
</evidence>
<dbReference type="PANTHER" id="PTHR42709:SF6">
    <property type="entry name" value="UNDECAPRENYL PHOSPHATE TRANSPORTER A"/>
    <property type="match status" value="1"/>
</dbReference>
<comment type="caution">
    <text evidence="8">The sequence shown here is derived from an EMBL/GenBank/DDBJ whole genome shotgun (WGS) entry which is preliminary data.</text>
</comment>
<accession>X7FCH6</accession>
<feature type="domain" description="VTT" evidence="7">
    <location>
        <begin position="30"/>
        <end position="160"/>
    </location>
</feature>
<sequence length="212" mass="23350">MPNWILDFMQQGGAVAVAALMFLENLFPPIPSEVVMPLAGYIAERDGTSLVLMIAGGSIGSLAGAFFWYWVGRRIGVDRLKDFSRAYGRWLTLTPGDIDAADRWFDRYGGLAVFFGRLIPGVRTFISVPAGISGMGLGKFLVFSAAGTVLWTAFLALAGWYLGQNYAAVEGWLGPVSNVIIVGLVAGYLYRVATFRRTVRKQDRKRERRERG</sequence>
<proteinExistence type="predicted"/>
<dbReference type="EMBL" id="JAME01000007">
    <property type="protein sequence ID" value="ETX29811.1"/>
    <property type="molecule type" value="Genomic_DNA"/>
</dbReference>
<keyword evidence="4 6" id="KW-1133">Transmembrane helix</keyword>
<comment type="subcellular location">
    <subcellularLocation>
        <location evidence="1">Cell membrane</location>
        <topology evidence="1">Multi-pass membrane protein</topology>
    </subcellularLocation>
</comment>
<feature type="transmembrane region" description="Helical" evidence="6">
    <location>
        <begin position="140"/>
        <end position="160"/>
    </location>
</feature>
<dbReference type="STRING" id="1449351.RISW2_21410"/>
<evidence type="ECO:0000256" key="5">
    <source>
        <dbReference type="ARBA" id="ARBA00023136"/>
    </source>
</evidence>
<protein>
    <submittedName>
        <fullName evidence="8">Alkaline phosphatase</fullName>
    </submittedName>
</protein>
<evidence type="ECO:0000256" key="1">
    <source>
        <dbReference type="ARBA" id="ARBA00004651"/>
    </source>
</evidence>
<dbReference type="InterPro" id="IPR051311">
    <property type="entry name" value="DedA_domain"/>
</dbReference>
<keyword evidence="2" id="KW-1003">Cell membrane</keyword>
<keyword evidence="3 6" id="KW-0812">Transmembrane</keyword>
<dbReference type="PATRIC" id="fig|1449351.3.peg.1318"/>
<evidence type="ECO:0000259" key="7">
    <source>
        <dbReference type="Pfam" id="PF09335"/>
    </source>
</evidence>
<dbReference type="InterPro" id="IPR032816">
    <property type="entry name" value="VTT_dom"/>
</dbReference>
<reference evidence="8 9" key="1">
    <citation type="submission" date="2014-01" db="EMBL/GenBank/DDBJ databases">
        <title>Roseivivax isoporae LMG 25204 Genome Sequencing.</title>
        <authorList>
            <person name="Lai Q."/>
            <person name="Li G."/>
            <person name="Shao Z."/>
        </authorList>
    </citation>
    <scope>NUCLEOTIDE SEQUENCE [LARGE SCALE GENOMIC DNA]</scope>
    <source>
        <strain evidence="8 9">LMG 25204</strain>
    </source>
</reference>
<organism evidence="8 9">
    <name type="scientific">Roseivivax isoporae LMG 25204</name>
    <dbReference type="NCBI Taxonomy" id="1449351"/>
    <lineage>
        <taxon>Bacteria</taxon>
        <taxon>Pseudomonadati</taxon>
        <taxon>Pseudomonadota</taxon>
        <taxon>Alphaproteobacteria</taxon>
        <taxon>Rhodobacterales</taxon>
        <taxon>Roseobacteraceae</taxon>
        <taxon>Roseivivax</taxon>
    </lineage>
</organism>
<feature type="transmembrane region" description="Helical" evidence="6">
    <location>
        <begin position="12"/>
        <end position="30"/>
    </location>
</feature>
<dbReference type="eggNOG" id="COG0586">
    <property type="taxonomic scope" value="Bacteria"/>
</dbReference>
<evidence type="ECO:0000256" key="3">
    <source>
        <dbReference type="ARBA" id="ARBA00022692"/>
    </source>
</evidence>